<accession>A0A412FUN4</accession>
<dbReference type="PANTHER" id="PTHR30185:SF15">
    <property type="entry name" value="CRYPTIC BETA-GLUCOSIDE BGL OPERON ANTITERMINATOR"/>
    <property type="match status" value="1"/>
</dbReference>
<dbReference type="Pfam" id="PF03123">
    <property type="entry name" value="CAT_RBD"/>
    <property type="match status" value="1"/>
</dbReference>
<dbReference type="GeneID" id="83016260"/>
<dbReference type="Proteomes" id="UP000284178">
    <property type="component" value="Unassembled WGS sequence"/>
</dbReference>
<name>A0A412FUN4_9FIRM</name>
<keyword evidence="4" id="KW-1185">Reference proteome</keyword>
<dbReference type="InterPro" id="IPR036634">
    <property type="entry name" value="PRD_sf"/>
</dbReference>
<comment type="caution">
    <text evidence="3">The sequence shown here is derived from an EMBL/GenBank/DDBJ whole genome shotgun (WGS) entry which is preliminary data.</text>
</comment>
<dbReference type="Gene3D" id="2.30.24.10">
    <property type="entry name" value="CAT RNA-binding domain"/>
    <property type="match status" value="1"/>
</dbReference>
<dbReference type="SUPFAM" id="SSF63520">
    <property type="entry name" value="PTS-regulatory domain, PRD"/>
    <property type="match status" value="2"/>
</dbReference>
<evidence type="ECO:0000259" key="2">
    <source>
        <dbReference type="PROSITE" id="PS51372"/>
    </source>
</evidence>
<dbReference type="RefSeq" id="WP_117895543.1">
    <property type="nucleotide sequence ID" value="NZ_CABJCV010000017.1"/>
</dbReference>
<dbReference type="InterPro" id="IPR004341">
    <property type="entry name" value="CAT_RNA-bd_dom"/>
</dbReference>
<feature type="domain" description="PRD" evidence="2">
    <location>
        <begin position="61"/>
        <end position="166"/>
    </location>
</feature>
<dbReference type="EMBL" id="QRUP01000017">
    <property type="protein sequence ID" value="RGR71871.1"/>
    <property type="molecule type" value="Genomic_DNA"/>
</dbReference>
<dbReference type="GO" id="GO:0003723">
    <property type="term" value="F:RNA binding"/>
    <property type="evidence" value="ECO:0007669"/>
    <property type="project" value="InterPro"/>
</dbReference>
<dbReference type="InterPro" id="IPR036650">
    <property type="entry name" value="CAT_RNA-bd_dom_sf"/>
</dbReference>
<evidence type="ECO:0000313" key="4">
    <source>
        <dbReference type="Proteomes" id="UP000284178"/>
    </source>
</evidence>
<gene>
    <name evidence="3" type="ORF">DWY25_12730</name>
</gene>
<protein>
    <submittedName>
        <fullName evidence="3">PRD domain-containing protein</fullName>
    </submittedName>
</protein>
<dbReference type="Pfam" id="PF00874">
    <property type="entry name" value="PRD"/>
    <property type="match status" value="2"/>
</dbReference>
<organism evidence="3 4">
    <name type="scientific">Holdemania filiformis</name>
    <dbReference type="NCBI Taxonomy" id="61171"/>
    <lineage>
        <taxon>Bacteria</taxon>
        <taxon>Bacillati</taxon>
        <taxon>Bacillota</taxon>
        <taxon>Erysipelotrichia</taxon>
        <taxon>Erysipelotrichales</taxon>
        <taxon>Erysipelotrichaceae</taxon>
        <taxon>Holdemania</taxon>
    </lineage>
</organism>
<dbReference type="InterPro" id="IPR050661">
    <property type="entry name" value="BglG_antiterminators"/>
</dbReference>
<dbReference type="SMART" id="SM01061">
    <property type="entry name" value="CAT_RBD"/>
    <property type="match status" value="1"/>
</dbReference>
<evidence type="ECO:0000256" key="1">
    <source>
        <dbReference type="ARBA" id="ARBA00022737"/>
    </source>
</evidence>
<evidence type="ECO:0000313" key="3">
    <source>
        <dbReference type="EMBL" id="RGR71871.1"/>
    </source>
</evidence>
<keyword evidence="1" id="KW-0677">Repeat</keyword>
<sequence length="274" mass="31813">MKVLKKINNNAAICLDSKGTEIVAIGTGIGFPSVPYELTDLSKIQKTYYGINPMYINLMNEIAQPVFDISEEIIDFFKKNVNALISPNIIFSLADHINFAIQRINKGMVIECPIEYDIRQFYEKEYEVGEKALHIIFHKLNIYMPKAEAANIALHFINAEQAINKEISYSVLNEILNETTEIMSKHFNLYIDRKSANYARFIAHLQYMLKRVQTGMHIDSSNCQIYKTVRNSYPDTVSCVQEIKIYLEEKLNFKMDEEEELYLMLHLNKLCKKE</sequence>
<dbReference type="PROSITE" id="PS51372">
    <property type="entry name" value="PRD_2"/>
    <property type="match status" value="2"/>
</dbReference>
<dbReference type="Gene3D" id="1.10.1790.10">
    <property type="entry name" value="PRD domain"/>
    <property type="match status" value="2"/>
</dbReference>
<proteinExistence type="predicted"/>
<dbReference type="SUPFAM" id="SSF50151">
    <property type="entry name" value="SacY-like RNA-binding domain"/>
    <property type="match status" value="1"/>
</dbReference>
<dbReference type="InterPro" id="IPR011608">
    <property type="entry name" value="PRD"/>
</dbReference>
<dbReference type="PANTHER" id="PTHR30185">
    <property type="entry name" value="CRYPTIC BETA-GLUCOSIDE BGL OPERON ANTITERMINATOR"/>
    <property type="match status" value="1"/>
</dbReference>
<dbReference type="AlphaFoldDB" id="A0A412FUN4"/>
<feature type="domain" description="PRD" evidence="2">
    <location>
        <begin position="167"/>
        <end position="274"/>
    </location>
</feature>
<reference evidence="3 4" key="1">
    <citation type="submission" date="2018-08" db="EMBL/GenBank/DDBJ databases">
        <title>A genome reference for cultivated species of the human gut microbiota.</title>
        <authorList>
            <person name="Zou Y."/>
            <person name="Xue W."/>
            <person name="Luo G."/>
        </authorList>
    </citation>
    <scope>NUCLEOTIDE SEQUENCE [LARGE SCALE GENOMIC DNA]</scope>
    <source>
        <strain evidence="3 4">AF24-29</strain>
    </source>
</reference>
<dbReference type="GO" id="GO:0006355">
    <property type="term" value="P:regulation of DNA-templated transcription"/>
    <property type="evidence" value="ECO:0007669"/>
    <property type="project" value="InterPro"/>
</dbReference>